<dbReference type="EMBL" id="CP024850">
    <property type="protein sequence ID" value="QSF25311.1"/>
    <property type="molecule type" value="Genomic_DNA"/>
</dbReference>
<accession>A0A975A3B9</accession>
<protein>
    <submittedName>
        <fullName evidence="1">Uncharacterized protein</fullName>
    </submittedName>
</protein>
<proteinExistence type="predicted"/>
<evidence type="ECO:0000313" key="2">
    <source>
        <dbReference type="Proteomes" id="UP000663075"/>
    </source>
</evidence>
<organism evidence="1 2">
    <name type="scientific">Candidatus Nasuia deltocephalincola</name>
    <dbReference type="NCBI Taxonomy" id="1160784"/>
    <lineage>
        <taxon>Bacteria</taxon>
        <taxon>Pseudomonadati</taxon>
        <taxon>Pseudomonadota</taxon>
        <taxon>Betaproteobacteria</taxon>
        <taxon>Candidatus Nasuia</taxon>
    </lineage>
</organism>
<name>A0A975A3B9_9PROT</name>
<dbReference type="AlphaFoldDB" id="A0A975A3B9"/>
<dbReference type="Proteomes" id="UP000663075">
    <property type="component" value="Chromosome"/>
</dbReference>
<reference evidence="1" key="1">
    <citation type="submission" date="2017-11" db="EMBL/GenBank/DDBJ databases">
        <authorList>
            <person name="Jian Z."/>
        </authorList>
    </citation>
    <scope>NUCLEOTIDE SEQUENCE</scope>
    <source>
        <strain evidence="1">YC</strain>
    </source>
</reference>
<sequence>MQIVEKIKKIEIFKNINKIFLKKINYFKISNLSKETSEILNKKKYKSLFEIIKSNTINFKELIIITKYLKNLN</sequence>
<evidence type="ECO:0000313" key="1">
    <source>
        <dbReference type="EMBL" id="QSF25311.1"/>
    </source>
</evidence>
<keyword evidence="2" id="KW-1185">Reference proteome</keyword>
<gene>
    <name evidence="1" type="ORF">CU086_00510</name>
</gene>